<feature type="compositionally biased region" description="Polar residues" evidence="1">
    <location>
        <begin position="25"/>
        <end position="36"/>
    </location>
</feature>
<dbReference type="Pfam" id="PF25273">
    <property type="entry name" value="DUF7869"/>
    <property type="match status" value="1"/>
</dbReference>
<accession>A0AAU9TWL2</accession>
<dbReference type="Proteomes" id="UP001153954">
    <property type="component" value="Unassembled WGS sequence"/>
</dbReference>
<keyword evidence="4" id="KW-1185">Reference proteome</keyword>
<dbReference type="AlphaFoldDB" id="A0AAU9TWL2"/>
<evidence type="ECO:0000259" key="2">
    <source>
        <dbReference type="Pfam" id="PF25273"/>
    </source>
</evidence>
<proteinExistence type="predicted"/>
<evidence type="ECO:0000313" key="4">
    <source>
        <dbReference type="Proteomes" id="UP001153954"/>
    </source>
</evidence>
<organism evidence="3 4">
    <name type="scientific">Euphydryas editha</name>
    <name type="common">Edith's checkerspot</name>
    <dbReference type="NCBI Taxonomy" id="104508"/>
    <lineage>
        <taxon>Eukaryota</taxon>
        <taxon>Metazoa</taxon>
        <taxon>Ecdysozoa</taxon>
        <taxon>Arthropoda</taxon>
        <taxon>Hexapoda</taxon>
        <taxon>Insecta</taxon>
        <taxon>Pterygota</taxon>
        <taxon>Neoptera</taxon>
        <taxon>Endopterygota</taxon>
        <taxon>Lepidoptera</taxon>
        <taxon>Glossata</taxon>
        <taxon>Ditrysia</taxon>
        <taxon>Papilionoidea</taxon>
        <taxon>Nymphalidae</taxon>
        <taxon>Nymphalinae</taxon>
        <taxon>Euphydryas</taxon>
    </lineage>
</organism>
<feature type="region of interest" description="Disordered" evidence="1">
    <location>
        <begin position="1"/>
        <end position="39"/>
    </location>
</feature>
<dbReference type="InterPro" id="IPR057191">
    <property type="entry name" value="DUF7869"/>
</dbReference>
<comment type="caution">
    <text evidence="3">The sequence shown here is derived from an EMBL/GenBank/DDBJ whole genome shotgun (WGS) entry which is preliminary data.</text>
</comment>
<gene>
    <name evidence="3" type="ORF">EEDITHA_LOCUS5037</name>
</gene>
<feature type="region of interest" description="Disordered" evidence="1">
    <location>
        <begin position="116"/>
        <end position="135"/>
    </location>
</feature>
<sequence>MFAKNSRGRSMLDMVLGEPDRQTEPEPSTSTEFNSNQKDESFSLLCDETFPSSLMDISLTDITFETEKPSEIIPIASSSMILTSEEPQNNNLNHDTHTTESSHVVNIESENNIEQVTTQEKTKSGNPRKRRKFEESLETRLKYKKKGKLDKMAVKPGCNETCIKKCMSSFTELERIRINDTFWKFDYEAQGLYVKSLVIEKEVQRRIKDSQMMRKHTYMYFFDTDNKKKELGNEECEQCEIFKLHQNSCKDTEHCTDCATYQIHREKYEKARTYYQQDVTQSVKQSESSKCYYSADLQKRYGMKQYLAENRKTLLVHTDCEEIVIWTDNCTSQNKNWAFFTFLVQIVNSQLIIAKKITIKYFESGHTFMSADNFHHQVENQLKKAQKVYDFSDFIDCVQLANSGKVNVKPMEISDFYKYKDHSSQYKLKKCEKRTYLKDIVCIEVQRNSMKLFAKTTYDDNNMIEIDFLKTKLVKESTIIPEPERNQKARGITQERKTGILRKLSNIIPHNRLLFWENLPVNEESVDLTENREPQE</sequence>
<dbReference type="EMBL" id="CAKOGL010000007">
    <property type="protein sequence ID" value="CAH2088925.1"/>
    <property type="molecule type" value="Genomic_DNA"/>
</dbReference>
<name>A0AAU9TWL2_EUPED</name>
<evidence type="ECO:0000256" key="1">
    <source>
        <dbReference type="SAM" id="MobiDB-lite"/>
    </source>
</evidence>
<reference evidence="3" key="1">
    <citation type="submission" date="2022-03" db="EMBL/GenBank/DDBJ databases">
        <authorList>
            <person name="Tunstrom K."/>
        </authorList>
    </citation>
    <scope>NUCLEOTIDE SEQUENCE</scope>
</reference>
<evidence type="ECO:0000313" key="3">
    <source>
        <dbReference type="EMBL" id="CAH2088925.1"/>
    </source>
</evidence>
<feature type="domain" description="DUF7869" evidence="2">
    <location>
        <begin position="323"/>
        <end position="424"/>
    </location>
</feature>
<protein>
    <recommendedName>
        <fullName evidence="2">DUF7869 domain-containing protein</fullName>
    </recommendedName>
</protein>